<proteinExistence type="predicted"/>
<dbReference type="AlphaFoldDB" id="A0A180G7Q1"/>
<reference evidence="1" key="1">
    <citation type="submission" date="2009-11" db="EMBL/GenBank/DDBJ databases">
        <authorList>
            <consortium name="The Broad Institute Genome Sequencing Platform"/>
            <person name="Ward D."/>
            <person name="Feldgarden M."/>
            <person name="Earl A."/>
            <person name="Young S.K."/>
            <person name="Zeng Q."/>
            <person name="Koehrsen M."/>
            <person name="Alvarado L."/>
            <person name="Berlin A."/>
            <person name="Bochicchio J."/>
            <person name="Borenstein D."/>
            <person name="Chapman S.B."/>
            <person name="Chen Z."/>
            <person name="Engels R."/>
            <person name="Freedman E."/>
            <person name="Gellesch M."/>
            <person name="Goldberg J."/>
            <person name="Griggs A."/>
            <person name="Gujja S."/>
            <person name="Heilman E."/>
            <person name="Heiman D."/>
            <person name="Hepburn T."/>
            <person name="Howarth C."/>
            <person name="Jen D."/>
            <person name="Larson L."/>
            <person name="Lewis B."/>
            <person name="Mehta T."/>
            <person name="Park D."/>
            <person name="Pearson M."/>
            <person name="Roberts A."/>
            <person name="Saif S."/>
            <person name="Shea T."/>
            <person name="Shenoy N."/>
            <person name="Sisk P."/>
            <person name="Stolte C."/>
            <person name="Sykes S."/>
            <person name="Thomson T."/>
            <person name="Walk T."/>
            <person name="White J."/>
            <person name="Yandava C."/>
            <person name="Izard J."/>
            <person name="Baranova O.V."/>
            <person name="Blanton J.M."/>
            <person name="Tanner A.C."/>
            <person name="Dewhirst F.E."/>
            <person name="Haas B."/>
            <person name="Nusbaum C."/>
            <person name="Birren B."/>
        </authorList>
    </citation>
    <scope>NUCLEOTIDE SEQUENCE [LARGE SCALE GENOMIC DNA]</scope>
    <source>
        <strain evidence="1">1-1 BBBD Race 1</strain>
    </source>
</reference>
<dbReference type="EnsemblFungi" id="PTTG_28942-t43_1">
    <property type="protein sequence ID" value="PTTG_28942-t43_1-p1"/>
    <property type="gene ID" value="PTTG_28942"/>
</dbReference>
<dbReference type="EMBL" id="ADAS02000158">
    <property type="protein sequence ID" value="OAV88727.1"/>
    <property type="molecule type" value="Genomic_DNA"/>
</dbReference>
<accession>A0A180G7Q1</accession>
<evidence type="ECO:0000313" key="1">
    <source>
        <dbReference type="EMBL" id="OAV88727.1"/>
    </source>
</evidence>
<protein>
    <submittedName>
        <fullName evidence="1 2">Uncharacterized protein</fullName>
    </submittedName>
</protein>
<reference evidence="1" key="2">
    <citation type="submission" date="2016-05" db="EMBL/GenBank/DDBJ databases">
        <title>Comparative analysis highlights variable genome content of wheat rusts and divergence of the mating loci.</title>
        <authorList>
            <person name="Cuomo C.A."/>
            <person name="Bakkeren G."/>
            <person name="Szabo L."/>
            <person name="Khalil H."/>
            <person name="Joly D."/>
            <person name="Goldberg J."/>
            <person name="Young S."/>
            <person name="Zeng Q."/>
            <person name="Fellers J."/>
        </authorList>
    </citation>
    <scope>NUCLEOTIDE SEQUENCE [LARGE SCALE GENOMIC DNA]</scope>
    <source>
        <strain evidence="1">1-1 BBBD Race 1</strain>
    </source>
</reference>
<gene>
    <name evidence="1" type="ORF">PTTG_28942</name>
</gene>
<reference evidence="2" key="4">
    <citation type="submission" date="2025-05" db="UniProtKB">
        <authorList>
            <consortium name="EnsemblFungi"/>
        </authorList>
    </citation>
    <scope>IDENTIFICATION</scope>
    <source>
        <strain evidence="2">isolate 1-1 / race 1 (BBBD)</strain>
    </source>
</reference>
<evidence type="ECO:0000313" key="2">
    <source>
        <dbReference type="EnsemblFungi" id="PTTG_28942-t43_1-p1"/>
    </source>
</evidence>
<dbReference type="VEuPathDB" id="FungiDB:PTTG_28942"/>
<reference evidence="2 3" key="3">
    <citation type="journal article" date="2017" name="G3 (Bethesda)">
        <title>Comparative analysis highlights variable genome content of wheat rusts and divergence of the mating loci.</title>
        <authorList>
            <person name="Cuomo C.A."/>
            <person name="Bakkeren G."/>
            <person name="Khalil H.B."/>
            <person name="Panwar V."/>
            <person name="Joly D."/>
            <person name="Linning R."/>
            <person name="Sakthikumar S."/>
            <person name="Song X."/>
            <person name="Adiconis X."/>
            <person name="Fan L."/>
            <person name="Goldberg J.M."/>
            <person name="Levin J.Z."/>
            <person name="Young S."/>
            <person name="Zeng Q."/>
            <person name="Anikster Y."/>
            <person name="Bruce M."/>
            <person name="Wang M."/>
            <person name="Yin C."/>
            <person name="McCallum B."/>
            <person name="Szabo L.J."/>
            <person name="Hulbert S."/>
            <person name="Chen X."/>
            <person name="Fellers J.P."/>
        </authorList>
    </citation>
    <scope>NUCLEOTIDE SEQUENCE</scope>
    <source>
        <strain evidence="2">isolate 1-1 / race 1 (BBBD)</strain>
        <strain evidence="3">Isolate 1-1 / race 1 (BBBD)</strain>
    </source>
</reference>
<keyword evidence="3" id="KW-1185">Reference proteome</keyword>
<evidence type="ECO:0000313" key="3">
    <source>
        <dbReference type="Proteomes" id="UP000005240"/>
    </source>
</evidence>
<organism evidence="1">
    <name type="scientific">Puccinia triticina (isolate 1-1 / race 1 (BBBD))</name>
    <name type="common">Brown leaf rust fungus</name>
    <dbReference type="NCBI Taxonomy" id="630390"/>
    <lineage>
        <taxon>Eukaryota</taxon>
        <taxon>Fungi</taxon>
        <taxon>Dikarya</taxon>
        <taxon>Basidiomycota</taxon>
        <taxon>Pucciniomycotina</taxon>
        <taxon>Pucciniomycetes</taxon>
        <taxon>Pucciniales</taxon>
        <taxon>Pucciniaceae</taxon>
        <taxon>Puccinia</taxon>
    </lineage>
</organism>
<sequence length="125" mass="14469">MVSTSTKDELHKLPILLGTSNYPLWIKQKEGYLAHKKLDTVLANNPGPDPTVRIREQLRKLAYIIGKKLCDRIYNVIIRGTANTNGYELWTKIKRMFGQGTTHNNQRAIARWNYLCYEGDLTIFM</sequence>
<name>A0A180G7Q1_PUCT1</name>
<dbReference type="Proteomes" id="UP000005240">
    <property type="component" value="Unassembled WGS sequence"/>
</dbReference>